<evidence type="ECO:0000256" key="3">
    <source>
        <dbReference type="ARBA" id="ARBA00022475"/>
    </source>
</evidence>
<evidence type="ECO:0000313" key="11">
    <source>
        <dbReference type="Proteomes" id="UP000005435"/>
    </source>
</evidence>
<evidence type="ECO:0000256" key="7">
    <source>
        <dbReference type="SAM" id="Phobius"/>
    </source>
</evidence>
<protein>
    <submittedName>
        <fullName evidence="10">Small-conductance mechanosensitive channel</fullName>
    </submittedName>
</protein>
<dbReference type="InterPro" id="IPR049278">
    <property type="entry name" value="MS_channel_C"/>
</dbReference>
<dbReference type="EMBL" id="CP003065">
    <property type="protein sequence ID" value="AEV70539.1"/>
    <property type="molecule type" value="Genomic_DNA"/>
</dbReference>
<dbReference type="Pfam" id="PF00924">
    <property type="entry name" value="MS_channel_2nd"/>
    <property type="match status" value="1"/>
</dbReference>
<evidence type="ECO:0000259" key="8">
    <source>
        <dbReference type="Pfam" id="PF00924"/>
    </source>
</evidence>
<evidence type="ECO:0000256" key="6">
    <source>
        <dbReference type="ARBA" id="ARBA00023136"/>
    </source>
</evidence>
<dbReference type="InterPro" id="IPR006685">
    <property type="entry name" value="MscS_channel_2nd"/>
</dbReference>
<dbReference type="SUPFAM" id="SSF50182">
    <property type="entry name" value="Sm-like ribonucleoproteins"/>
    <property type="match status" value="1"/>
</dbReference>
<dbReference type="InterPro" id="IPR011066">
    <property type="entry name" value="MscS_channel_C_sf"/>
</dbReference>
<dbReference type="InterPro" id="IPR045275">
    <property type="entry name" value="MscS_archaea/bacteria_type"/>
</dbReference>
<sequence>MGKGDEFMQGYLENFIHTILIPGISKIFIAAVVLIVGIIAIRWGIKKIKLLVYKSKMDASLKPFLVSLIDALLKVFLAVTVVSILGVETSSFVAVLASAGLAVGLALQGSLSNIAGGVLILTTKPFAVGDYIEVSGQSGTVQAIKIFQTEIVTPDNKVIFIPNGSLANSVIVNYSKKPTRRVDMKFGVSYEANSCEVIEVIKDVINKQPLVLKEPEPLVRMAEHGDNAVIYIARVWVNSKDYWEVYYNIIEEIKKRFDENNISIPYPQIDVHLKNK</sequence>
<evidence type="ECO:0000313" key="10">
    <source>
        <dbReference type="EMBL" id="AEV70539.1"/>
    </source>
</evidence>
<dbReference type="InterPro" id="IPR023408">
    <property type="entry name" value="MscS_beta-dom_sf"/>
</dbReference>
<dbReference type="Pfam" id="PF21082">
    <property type="entry name" value="MS_channel_3rd"/>
    <property type="match status" value="1"/>
</dbReference>
<accession>G8LTM9</accession>
<comment type="similarity">
    <text evidence="2">Belongs to the MscS (TC 1.A.23) family.</text>
</comment>
<feature type="transmembrane region" description="Helical" evidence="7">
    <location>
        <begin position="20"/>
        <end position="43"/>
    </location>
</feature>
<dbReference type="Gene3D" id="3.30.70.100">
    <property type="match status" value="1"/>
</dbReference>
<keyword evidence="6 7" id="KW-0472">Membrane</keyword>
<dbReference type="SUPFAM" id="SSF82861">
    <property type="entry name" value="Mechanosensitive channel protein MscS (YggB), transmembrane region"/>
    <property type="match status" value="1"/>
</dbReference>
<evidence type="ECO:0000256" key="2">
    <source>
        <dbReference type="ARBA" id="ARBA00008017"/>
    </source>
</evidence>
<evidence type="ECO:0000256" key="1">
    <source>
        <dbReference type="ARBA" id="ARBA00004651"/>
    </source>
</evidence>
<dbReference type="STRING" id="720554.Clocl_4105"/>
<dbReference type="InterPro" id="IPR010920">
    <property type="entry name" value="LSM_dom_sf"/>
</dbReference>
<dbReference type="PROSITE" id="PS01246">
    <property type="entry name" value="UPF0003"/>
    <property type="match status" value="1"/>
</dbReference>
<reference evidence="10 11" key="2">
    <citation type="journal article" date="2012" name="Stand. Genomic Sci.">
        <title>Complete Genome Sequence of Clostridium clariflavum DSM 19732.</title>
        <authorList>
            <person name="Izquierdo J.A."/>
            <person name="Goodwin L."/>
            <person name="Davenport K.W."/>
            <person name="Teshima H."/>
            <person name="Bruce D."/>
            <person name="Detter C."/>
            <person name="Tapia R."/>
            <person name="Han S."/>
            <person name="Land M."/>
            <person name="Hauser L."/>
            <person name="Jeffries C.D."/>
            <person name="Han J."/>
            <person name="Pitluck S."/>
            <person name="Nolan M."/>
            <person name="Chen A."/>
            <person name="Huntemann M."/>
            <person name="Mavromatis K."/>
            <person name="Mikhailova N."/>
            <person name="Liolios K."/>
            <person name="Woyke T."/>
            <person name="Lynd L.R."/>
        </authorList>
    </citation>
    <scope>NUCLEOTIDE SEQUENCE [LARGE SCALE GENOMIC DNA]</scope>
    <source>
        <strain evidence="11">DSM 19732 / NBRC 101661 / EBR45</strain>
    </source>
</reference>
<keyword evidence="3" id="KW-1003">Cell membrane</keyword>
<keyword evidence="11" id="KW-1185">Reference proteome</keyword>
<evidence type="ECO:0000259" key="9">
    <source>
        <dbReference type="Pfam" id="PF21082"/>
    </source>
</evidence>
<dbReference type="PANTHER" id="PTHR30221">
    <property type="entry name" value="SMALL-CONDUCTANCE MECHANOSENSITIVE CHANNEL"/>
    <property type="match status" value="1"/>
</dbReference>
<feature type="transmembrane region" description="Helical" evidence="7">
    <location>
        <begin position="64"/>
        <end position="86"/>
    </location>
</feature>
<keyword evidence="5 7" id="KW-1133">Transmembrane helix</keyword>
<dbReference type="PANTHER" id="PTHR30221:SF1">
    <property type="entry name" value="SMALL-CONDUCTANCE MECHANOSENSITIVE CHANNEL"/>
    <property type="match status" value="1"/>
</dbReference>
<reference evidence="11" key="1">
    <citation type="submission" date="2011-12" db="EMBL/GenBank/DDBJ databases">
        <title>Complete sequence of Clostridium clariflavum DSM 19732.</title>
        <authorList>
            <consortium name="US DOE Joint Genome Institute"/>
            <person name="Lucas S."/>
            <person name="Han J."/>
            <person name="Lapidus A."/>
            <person name="Cheng J.-F."/>
            <person name="Goodwin L."/>
            <person name="Pitluck S."/>
            <person name="Peters L."/>
            <person name="Teshima H."/>
            <person name="Detter J.C."/>
            <person name="Han C."/>
            <person name="Tapia R."/>
            <person name="Land M."/>
            <person name="Hauser L."/>
            <person name="Kyrpides N."/>
            <person name="Ivanova N."/>
            <person name="Pagani I."/>
            <person name="Kitzmiller T."/>
            <person name="Lynd L."/>
            <person name="Izquierdo J."/>
            <person name="Woyke T."/>
        </authorList>
    </citation>
    <scope>NUCLEOTIDE SEQUENCE [LARGE SCALE GENOMIC DNA]</scope>
    <source>
        <strain evidence="11">DSM 19732 / NBRC 101661 / EBR45</strain>
    </source>
</reference>
<comment type="subcellular location">
    <subcellularLocation>
        <location evidence="1">Cell membrane</location>
        <topology evidence="1">Multi-pass membrane protein</topology>
    </subcellularLocation>
</comment>
<dbReference type="Gene3D" id="1.10.287.1260">
    <property type="match status" value="1"/>
</dbReference>
<dbReference type="HOGENOM" id="CLU_037945_1_1_9"/>
<evidence type="ECO:0000256" key="4">
    <source>
        <dbReference type="ARBA" id="ARBA00022692"/>
    </source>
</evidence>
<dbReference type="GO" id="GO:0005886">
    <property type="term" value="C:plasma membrane"/>
    <property type="evidence" value="ECO:0007669"/>
    <property type="project" value="UniProtKB-SubCell"/>
</dbReference>
<keyword evidence="4 7" id="KW-0812">Transmembrane</keyword>
<evidence type="ECO:0000256" key="5">
    <source>
        <dbReference type="ARBA" id="ARBA00022989"/>
    </source>
</evidence>
<dbReference type="AlphaFoldDB" id="G8LTM9"/>
<dbReference type="InterPro" id="IPR011014">
    <property type="entry name" value="MscS_channel_TM-2"/>
</dbReference>
<name>G8LTM9_ACECE</name>
<proteinExistence type="inferred from homology"/>
<dbReference type="Proteomes" id="UP000005435">
    <property type="component" value="Chromosome"/>
</dbReference>
<organism evidence="10 11">
    <name type="scientific">Acetivibrio clariflavus (strain DSM 19732 / NBRC 101661 / EBR45)</name>
    <name type="common">Clostridium clariflavum</name>
    <dbReference type="NCBI Taxonomy" id="720554"/>
    <lineage>
        <taxon>Bacteria</taxon>
        <taxon>Bacillati</taxon>
        <taxon>Bacillota</taxon>
        <taxon>Clostridia</taxon>
        <taxon>Eubacteriales</taxon>
        <taxon>Oscillospiraceae</taxon>
        <taxon>Acetivibrio</taxon>
    </lineage>
</organism>
<dbReference type="InterPro" id="IPR006686">
    <property type="entry name" value="MscS_channel_CS"/>
</dbReference>
<dbReference type="eggNOG" id="COG3264">
    <property type="taxonomic scope" value="Bacteria"/>
</dbReference>
<dbReference type="KEGG" id="ccl:Clocl_4105"/>
<feature type="transmembrane region" description="Helical" evidence="7">
    <location>
        <begin position="92"/>
        <end position="121"/>
    </location>
</feature>
<feature type="domain" description="Mechanosensitive ion channel MscS" evidence="8">
    <location>
        <begin position="110"/>
        <end position="176"/>
    </location>
</feature>
<gene>
    <name evidence="10" type="ordered locus">Clocl_4105</name>
</gene>
<dbReference type="Gene3D" id="2.30.30.60">
    <property type="match status" value="1"/>
</dbReference>
<dbReference type="SUPFAM" id="SSF82689">
    <property type="entry name" value="Mechanosensitive channel protein MscS (YggB), C-terminal domain"/>
    <property type="match status" value="1"/>
</dbReference>
<dbReference type="GO" id="GO:0008381">
    <property type="term" value="F:mechanosensitive monoatomic ion channel activity"/>
    <property type="evidence" value="ECO:0007669"/>
    <property type="project" value="InterPro"/>
</dbReference>
<feature type="domain" description="Mechanosensitive ion channel MscS C-terminal" evidence="9">
    <location>
        <begin position="182"/>
        <end position="264"/>
    </location>
</feature>